<comment type="caution">
    <text evidence="1">The sequence shown here is derived from an EMBL/GenBank/DDBJ whole genome shotgun (WGS) entry which is preliminary data.</text>
</comment>
<keyword evidence="2" id="KW-1185">Reference proteome</keyword>
<dbReference type="SUPFAM" id="SSF50118">
    <property type="entry name" value="Cell growth inhibitor/plasmid maintenance toxic component"/>
    <property type="match status" value="1"/>
</dbReference>
<evidence type="ECO:0000313" key="1">
    <source>
        <dbReference type="EMBL" id="GID79427.1"/>
    </source>
</evidence>
<evidence type="ECO:0000313" key="2">
    <source>
        <dbReference type="Proteomes" id="UP000609879"/>
    </source>
</evidence>
<gene>
    <name evidence="1" type="ORF">Ade02nite_80680</name>
</gene>
<sequence length="131" mass="14056">MRRGEVWWSALDAEWPVVVLGDGDCGEMRAMQVVAAATAGERRGFVLLSPEEAERERPGGIAGIEVPLGVADGLPRAGVVRVALPYDRRVFCTWQASLGRDDLVERVCVLPAATMERLGLALRLAGIEGGD</sequence>
<proteinExistence type="predicted"/>
<accession>A0ABQ3YHF5</accession>
<dbReference type="InterPro" id="IPR011067">
    <property type="entry name" value="Plasmid_toxin/cell-grow_inhib"/>
</dbReference>
<reference evidence="1 2" key="1">
    <citation type="submission" date="2021-01" db="EMBL/GenBank/DDBJ databases">
        <title>Whole genome shotgun sequence of Actinoplanes deccanensis NBRC 13994.</title>
        <authorList>
            <person name="Komaki H."/>
            <person name="Tamura T."/>
        </authorList>
    </citation>
    <scope>NUCLEOTIDE SEQUENCE [LARGE SCALE GENOMIC DNA]</scope>
    <source>
        <strain evidence="1 2">NBRC 13994</strain>
    </source>
</reference>
<organism evidence="1 2">
    <name type="scientific">Paractinoplanes deccanensis</name>
    <dbReference type="NCBI Taxonomy" id="113561"/>
    <lineage>
        <taxon>Bacteria</taxon>
        <taxon>Bacillati</taxon>
        <taxon>Actinomycetota</taxon>
        <taxon>Actinomycetes</taxon>
        <taxon>Micromonosporales</taxon>
        <taxon>Micromonosporaceae</taxon>
        <taxon>Paractinoplanes</taxon>
    </lineage>
</organism>
<protein>
    <recommendedName>
        <fullName evidence="3">Type II toxin-antitoxin system PemK/MazF family toxin</fullName>
    </recommendedName>
</protein>
<dbReference type="EMBL" id="BOMI01000170">
    <property type="protein sequence ID" value="GID79427.1"/>
    <property type="molecule type" value="Genomic_DNA"/>
</dbReference>
<dbReference type="RefSeq" id="WP_203775591.1">
    <property type="nucleotide sequence ID" value="NZ_BAAABO010000058.1"/>
</dbReference>
<name>A0ABQ3YHF5_9ACTN</name>
<dbReference type="Gene3D" id="2.30.30.110">
    <property type="match status" value="1"/>
</dbReference>
<evidence type="ECO:0008006" key="3">
    <source>
        <dbReference type="Google" id="ProtNLM"/>
    </source>
</evidence>
<dbReference type="Proteomes" id="UP000609879">
    <property type="component" value="Unassembled WGS sequence"/>
</dbReference>